<evidence type="ECO:0000313" key="3">
    <source>
        <dbReference type="Proteomes" id="UP000027138"/>
    </source>
</evidence>
<protein>
    <submittedName>
        <fullName evidence="2">Uncharacterized protein</fullName>
    </submittedName>
</protein>
<keyword evidence="3" id="KW-1185">Reference proteome</keyword>
<dbReference type="EMBL" id="KK914634">
    <property type="protein sequence ID" value="KDP30906.1"/>
    <property type="molecule type" value="Genomic_DNA"/>
</dbReference>
<name>A0A067K3U7_JATCU</name>
<organism evidence="2 3">
    <name type="scientific">Jatropha curcas</name>
    <name type="common">Barbados nut</name>
    <dbReference type="NCBI Taxonomy" id="180498"/>
    <lineage>
        <taxon>Eukaryota</taxon>
        <taxon>Viridiplantae</taxon>
        <taxon>Streptophyta</taxon>
        <taxon>Embryophyta</taxon>
        <taxon>Tracheophyta</taxon>
        <taxon>Spermatophyta</taxon>
        <taxon>Magnoliopsida</taxon>
        <taxon>eudicotyledons</taxon>
        <taxon>Gunneridae</taxon>
        <taxon>Pentapetalae</taxon>
        <taxon>rosids</taxon>
        <taxon>fabids</taxon>
        <taxon>Malpighiales</taxon>
        <taxon>Euphorbiaceae</taxon>
        <taxon>Crotonoideae</taxon>
        <taxon>Jatropheae</taxon>
        <taxon>Jatropha</taxon>
    </lineage>
</organism>
<evidence type="ECO:0000313" key="2">
    <source>
        <dbReference type="EMBL" id="KDP30906.1"/>
    </source>
</evidence>
<dbReference type="OrthoDB" id="1305418at2759"/>
<evidence type="ECO:0000256" key="1">
    <source>
        <dbReference type="SAM" id="MobiDB-lite"/>
    </source>
</evidence>
<sequence>MVLHPLLNDQYCHHHILLLLPLLPPFLDQYRLHQLHSHLLCKENYTTARERLVSSQTDESEAESRIDEVVLYLEAVGGKKKRKVYGIGSQASQFYCGSAAHASTASTGSQPEHTDEHYTELRAQLAD</sequence>
<proteinExistence type="predicted"/>
<gene>
    <name evidence="2" type="ORF">JCGZ_15518</name>
</gene>
<reference evidence="2 3" key="1">
    <citation type="journal article" date="2014" name="PLoS ONE">
        <title>Global Analysis of Gene Expression Profiles in Physic Nut (Jatropha curcas L.) Seedlings Exposed to Salt Stress.</title>
        <authorList>
            <person name="Zhang L."/>
            <person name="Zhang C."/>
            <person name="Wu P."/>
            <person name="Chen Y."/>
            <person name="Li M."/>
            <person name="Jiang H."/>
            <person name="Wu G."/>
        </authorList>
    </citation>
    <scope>NUCLEOTIDE SEQUENCE [LARGE SCALE GENOMIC DNA]</scope>
    <source>
        <strain evidence="3">cv. GZQX0401</strain>
        <tissue evidence="2">Young leaves</tissue>
    </source>
</reference>
<dbReference type="Proteomes" id="UP000027138">
    <property type="component" value="Unassembled WGS sequence"/>
</dbReference>
<dbReference type="AlphaFoldDB" id="A0A067K3U7"/>
<accession>A0A067K3U7</accession>
<feature type="region of interest" description="Disordered" evidence="1">
    <location>
        <begin position="103"/>
        <end position="127"/>
    </location>
</feature>